<evidence type="ECO:0000256" key="1">
    <source>
        <dbReference type="SAM" id="MobiDB-lite"/>
    </source>
</evidence>
<dbReference type="AlphaFoldDB" id="A0AAV5WI16"/>
<feature type="region of interest" description="Disordered" evidence="1">
    <location>
        <begin position="55"/>
        <end position="112"/>
    </location>
</feature>
<proteinExistence type="predicted"/>
<feature type="non-terminal residue" evidence="2">
    <location>
        <position position="112"/>
    </location>
</feature>
<comment type="caution">
    <text evidence="2">The sequence shown here is derived from an EMBL/GenBank/DDBJ whole genome shotgun (WGS) entry which is preliminary data.</text>
</comment>
<evidence type="ECO:0000313" key="2">
    <source>
        <dbReference type="EMBL" id="GMT30220.1"/>
    </source>
</evidence>
<dbReference type="EMBL" id="BTSY01000005">
    <property type="protein sequence ID" value="GMT30220.1"/>
    <property type="molecule type" value="Genomic_DNA"/>
</dbReference>
<keyword evidence="3" id="KW-1185">Reference proteome</keyword>
<protein>
    <recommendedName>
        <fullName evidence="4">DET1- and DDB1-associated protein 1</fullName>
    </recommendedName>
</protein>
<organism evidence="2 3">
    <name type="scientific">Pristionchus fissidentatus</name>
    <dbReference type="NCBI Taxonomy" id="1538716"/>
    <lineage>
        <taxon>Eukaryota</taxon>
        <taxon>Metazoa</taxon>
        <taxon>Ecdysozoa</taxon>
        <taxon>Nematoda</taxon>
        <taxon>Chromadorea</taxon>
        <taxon>Rhabditida</taxon>
        <taxon>Rhabditina</taxon>
        <taxon>Diplogasteromorpha</taxon>
        <taxon>Diplogasteroidea</taxon>
        <taxon>Neodiplogasteridae</taxon>
        <taxon>Pristionchus</taxon>
    </lineage>
</organism>
<accession>A0AAV5WI16</accession>
<feature type="compositionally biased region" description="Basic and acidic residues" evidence="1">
    <location>
        <begin position="55"/>
        <end position="70"/>
    </location>
</feature>
<name>A0AAV5WI16_9BILA</name>
<gene>
    <name evidence="2" type="ORF">PFISCL1PPCAC_21517</name>
</gene>
<evidence type="ECO:0000313" key="3">
    <source>
        <dbReference type="Proteomes" id="UP001432322"/>
    </source>
</evidence>
<reference evidence="2" key="1">
    <citation type="submission" date="2023-10" db="EMBL/GenBank/DDBJ databases">
        <title>Genome assembly of Pristionchus species.</title>
        <authorList>
            <person name="Yoshida K."/>
            <person name="Sommer R.J."/>
        </authorList>
    </citation>
    <scope>NUCLEOTIDE SEQUENCE</scope>
    <source>
        <strain evidence="2">RS5133</strain>
    </source>
</reference>
<dbReference type="Proteomes" id="UP001432322">
    <property type="component" value="Unassembled WGS sequence"/>
</dbReference>
<evidence type="ECO:0008006" key="4">
    <source>
        <dbReference type="Google" id="ProtNLM"/>
    </source>
</evidence>
<feature type="non-terminal residue" evidence="2">
    <location>
        <position position="1"/>
    </location>
</feature>
<sequence length="112" mass="12977">SSFLADLPVRDADNFKNITKNAKKMPVQLSFDNTDLKQIKNTKESLLIQYLERHYEHQPKTPKKEEKRAELQLQQQARRSHKRKEEVEETEGGEEASLAAGDRPSSSKTRRV</sequence>